<evidence type="ECO:0000313" key="2">
    <source>
        <dbReference type="EMBL" id="GBN13565.1"/>
    </source>
</evidence>
<evidence type="ECO:0000313" key="1">
    <source>
        <dbReference type="EMBL" id="GBN13561.1"/>
    </source>
</evidence>
<dbReference type="EMBL" id="BGPR01118680">
    <property type="protein sequence ID" value="GBN13591.1"/>
    <property type="molecule type" value="Genomic_DNA"/>
</dbReference>
<reference evidence="3 5" key="1">
    <citation type="journal article" date="2019" name="Sci. Rep.">
        <title>Orb-weaving spider Araneus ventricosus genome elucidates the spidroin gene catalogue.</title>
        <authorList>
            <person name="Kono N."/>
            <person name="Nakamura H."/>
            <person name="Ohtoshi R."/>
            <person name="Moran D.A.P."/>
            <person name="Shinohara A."/>
            <person name="Yoshida Y."/>
            <person name="Fujiwara M."/>
            <person name="Mori M."/>
            <person name="Tomita M."/>
            <person name="Arakawa K."/>
        </authorList>
    </citation>
    <scope>NUCLEOTIDE SEQUENCE [LARGE SCALE GENOMIC DNA]</scope>
</reference>
<dbReference type="EMBL" id="BGPR01118672">
    <property type="protein sequence ID" value="GBN13573.1"/>
    <property type="molecule type" value="Genomic_DNA"/>
</dbReference>
<dbReference type="AlphaFoldDB" id="A0A4Y2LHY4"/>
<proteinExistence type="predicted"/>
<accession>A0A4Y2LHY4</accession>
<evidence type="ECO:0000313" key="4">
    <source>
        <dbReference type="EMBL" id="GBN13591.1"/>
    </source>
</evidence>
<sequence>MGWVTMKDLPPPCISNRDHLNDSRQGINTETEGGVLMTNVGLGATVLQEQFDLEIDSYDINKLFDMAQLAIGEPTEMREQIATIKAFSDTDPPESKRHLQA</sequence>
<gene>
    <name evidence="3" type="ORF">AVEN_20408_1</name>
    <name evidence="1" type="ORF">AVEN_261361_1</name>
    <name evidence="2" type="ORF">AVEN_274098_1</name>
    <name evidence="4" type="ORF">AVEN_84028_1</name>
</gene>
<evidence type="ECO:0000313" key="3">
    <source>
        <dbReference type="EMBL" id="GBN13573.1"/>
    </source>
</evidence>
<organism evidence="3 5">
    <name type="scientific">Araneus ventricosus</name>
    <name type="common">Orbweaver spider</name>
    <name type="synonym">Epeira ventricosa</name>
    <dbReference type="NCBI Taxonomy" id="182803"/>
    <lineage>
        <taxon>Eukaryota</taxon>
        <taxon>Metazoa</taxon>
        <taxon>Ecdysozoa</taxon>
        <taxon>Arthropoda</taxon>
        <taxon>Chelicerata</taxon>
        <taxon>Arachnida</taxon>
        <taxon>Araneae</taxon>
        <taxon>Araneomorphae</taxon>
        <taxon>Entelegynae</taxon>
        <taxon>Araneoidea</taxon>
        <taxon>Araneidae</taxon>
        <taxon>Araneus</taxon>
    </lineage>
</organism>
<dbReference type="Proteomes" id="UP000499080">
    <property type="component" value="Unassembled WGS sequence"/>
</dbReference>
<comment type="caution">
    <text evidence="3">The sequence shown here is derived from an EMBL/GenBank/DDBJ whole genome shotgun (WGS) entry which is preliminary data.</text>
</comment>
<keyword evidence="5" id="KW-1185">Reference proteome</keyword>
<protein>
    <submittedName>
        <fullName evidence="3">Uncharacterized protein</fullName>
    </submittedName>
</protein>
<evidence type="ECO:0000313" key="5">
    <source>
        <dbReference type="Proteomes" id="UP000499080"/>
    </source>
</evidence>
<dbReference type="EMBL" id="BGPR01118668">
    <property type="protein sequence ID" value="GBN13561.1"/>
    <property type="molecule type" value="Genomic_DNA"/>
</dbReference>
<dbReference type="EMBL" id="BGPR01118670">
    <property type="protein sequence ID" value="GBN13565.1"/>
    <property type="molecule type" value="Genomic_DNA"/>
</dbReference>
<name>A0A4Y2LHY4_ARAVE</name>